<evidence type="ECO:0000313" key="2">
    <source>
        <dbReference type="Proteomes" id="UP000198816"/>
    </source>
</evidence>
<organism evidence="1 2">
    <name type="scientific">Thiocapsa roseopersicina</name>
    <dbReference type="NCBI Taxonomy" id="1058"/>
    <lineage>
        <taxon>Bacteria</taxon>
        <taxon>Pseudomonadati</taxon>
        <taxon>Pseudomonadota</taxon>
        <taxon>Gammaproteobacteria</taxon>
        <taxon>Chromatiales</taxon>
        <taxon>Chromatiaceae</taxon>
        <taxon>Thiocapsa</taxon>
    </lineage>
</organism>
<dbReference type="RefSeq" id="WP_245732005.1">
    <property type="nucleotide sequence ID" value="NZ_FNNZ01000044.1"/>
</dbReference>
<accession>A0A1H3D8A3</accession>
<dbReference type="AlphaFoldDB" id="A0A1H3D8A3"/>
<dbReference type="Proteomes" id="UP000198816">
    <property type="component" value="Unassembled WGS sequence"/>
</dbReference>
<dbReference type="STRING" id="1058.SAMN05421783_1446"/>
<evidence type="ECO:0000313" key="1">
    <source>
        <dbReference type="EMBL" id="SDX62587.1"/>
    </source>
</evidence>
<protein>
    <submittedName>
        <fullName evidence="1">Uncharacterized protein</fullName>
    </submittedName>
</protein>
<keyword evidence="2" id="KW-1185">Reference proteome</keyword>
<reference evidence="2" key="1">
    <citation type="submission" date="2016-10" db="EMBL/GenBank/DDBJ databases">
        <authorList>
            <person name="Varghese N."/>
            <person name="Submissions S."/>
        </authorList>
    </citation>
    <scope>NUCLEOTIDE SEQUENCE [LARGE SCALE GENOMIC DNA]</scope>
    <source>
        <strain evidence="2">DSM 217</strain>
    </source>
</reference>
<sequence length="69" mass="8301">MLRLLCRGRYERQRPGLVGWRFADFDEIKRVLSRLFCGQNAMYERLALPEEINERIAQEIAQLIENTFR</sequence>
<proteinExistence type="predicted"/>
<name>A0A1H3D8A3_THIRO</name>
<dbReference type="EMBL" id="FNNZ01000044">
    <property type="protein sequence ID" value="SDX62587.1"/>
    <property type="molecule type" value="Genomic_DNA"/>
</dbReference>
<gene>
    <name evidence="1" type="ORF">SAMN05421783_1446</name>
</gene>